<organism evidence="3 4">
    <name type="scientific">Thomasclavelia spiroformis</name>
    <dbReference type="NCBI Taxonomy" id="29348"/>
    <lineage>
        <taxon>Bacteria</taxon>
        <taxon>Bacillati</taxon>
        <taxon>Bacillota</taxon>
        <taxon>Erysipelotrichia</taxon>
        <taxon>Erysipelotrichales</taxon>
        <taxon>Coprobacillaceae</taxon>
        <taxon>Thomasclavelia</taxon>
    </lineage>
</organism>
<dbReference type="InterPro" id="IPR036162">
    <property type="entry name" value="Resolvase-like_N_sf"/>
</dbReference>
<sequence>MNSYLMYLRKSRADSAEETVEEVLARHETQLQELAIKKFGTKIPECNIYREIVSGETIEDRPEIKKVLSKIEGSNIKGVLVIEVQRLSRGDWEDGGRILSSFKYSNTLVITPPKTYDLRDKFDYKFFKMELSQGNDYLEYTKEILIRGRNASVKEGNYIGSIAPYGYDKIIIDKSPTLTPNAIEAPAVAIIFDTFVNEDLGWTKTARKLDDLGIKPRKSTHWNPSQIKTILTNPVYIGKIQWNHRKTVKVFEDGKLKTTRPTAKNYELYEGKHPAIIDEDLFNKAQMKLSKNTREPFSKGIINPLAGLLFCKNCGRAMTYRTYKDKNGLYRCKPRLACTNQVHCGTKSASFDEIYSAIINTLETIIKEFEFMVKNGDNKIRDIKLKMIDDLENQLEKLEKRQEELYDLLEDKTYTKEIFLKRNKKLALEREELKLKIKSAKEDAPKFNYEDKIMQFKDVIRALKDPNISAKNKNTLLKSVIERIDYTRKSENRSKWDTSKPELDIHLKDF</sequence>
<dbReference type="SUPFAM" id="SSF53041">
    <property type="entry name" value="Resolvase-like"/>
    <property type="match status" value="1"/>
</dbReference>
<evidence type="ECO:0000259" key="2">
    <source>
        <dbReference type="PROSITE" id="PS51737"/>
    </source>
</evidence>
<accession>A0A943EPE7</accession>
<evidence type="ECO:0000313" key="3">
    <source>
        <dbReference type="EMBL" id="MBS5588197.1"/>
    </source>
</evidence>
<proteinExistence type="predicted"/>
<dbReference type="InterPro" id="IPR006119">
    <property type="entry name" value="Resolv_N"/>
</dbReference>
<feature type="coiled-coil region" evidence="1">
    <location>
        <begin position="381"/>
        <end position="443"/>
    </location>
</feature>
<dbReference type="Proteomes" id="UP000751224">
    <property type="component" value="Unassembled WGS sequence"/>
</dbReference>
<reference evidence="3" key="1">
    <citation type="submission" date="2021-02" db="EMBL/GenBank/DDBJ databases">
        <title>Infant gut strain persistence is associated with maternal origin, phylogeny, and functional potential including surface adhesion and iron acquisition.</title>
        <authorList>
            <person name="Lou Y.C."/>
        </authorList>
    </citation>
    <scope>NUCLEOTIDE SEQUENCE</scope>
    <source>
        <strain evidence="3">L3_108_000G1_dasL3_108_000G1_metabat.metabat.11</strain>
    </source>
</reference>
<dbReference type="InterPro" id="IPR050639">
    <property type="entry name" value="SSR_resolvase"/>
</dbReference>
<dbReference type="GO" id="GO:0000150">
    <property type="term" value="F:DNA strand exchange activity"/>
    <property type="evidence" value="ECO:0007669"/>
    <property type="project" value="InterPro"/>
</dbReference>
<comment type="caution">
    <text evidence="3">The sequence shown here is derived from an EMBL/GenBank/DDBJ whole genome shotgun (WGS) entry which is preliminary data.</text>
</comment>
<dbReference type="PANTHER" id="PTHR30461">
    <property type="entry name" value="DNA-INVERTASE FROM LAMBDOID PROPHAGE"/>
    <property type="match status" value="1"/>
</dbReference>
<dbReference type="Pfam" id="PF07508">
    <property type="entry name" value="Recombinase"/>
    <property type="match status" value="1"/>
</dbReference>
<dbReference type="PANTHER" id="PTHR30461:SF23">
    <property type="entry name" value="DNA RECOMBINASE-RELATED"/>
    <property type="match status" value="1"/>
</dbReference>
<name>A0A943EPE7_9FIRM</name>
<feature type="domain" description="Recombinase" evidence="2">
    <location>
        <begin position="164"/>
        <end position="295"/>
    </location>
</feature>
<dbReference type="Pfam" id="PF00239">
    <property type="entry name" value="Resolvase"/>
    <property type="match status" value="1"/>
</dbReference>
<evidence type="ECO:0000256" key="1">
    <source>
        <dbReference type="SAM" id="Coils"/>
    </source>
</evidence>
<dbReference type="GO" id="GO:0003677">
    <property type="term" value="F:DNA binding"/>
    <property type="evidence" value="ECO:0007669"/>
    <property type="project" value="InterPro"/>
</dbReference>
<dbReference type="Gene3D" id="3.90.1750.20">
    <property type="entry name" value="Putative Large Serine Recombinase, Chain B, Domain 2"/>
    <property type="match status" value="1"/>
</dbReference>
<dbReference type="RefSeq" id="WP_303886778.1">
    <property type="nucleotide sequence ID" value="NZ_JAGZCC010000023.1"/>
</dbReference>
<dbReference type="Gene3D" id="3.40.50.1390">
    <property type="entry name" value="Resolvase, N-terminal catalytic domain"/>
    <property type="match status" value="1"/>
</dbReference>
<dbReference type="InterPro" id="IPR038109">
    <property type="entry name" value="DNA_bind_recomb_sf"/>
</dbReference>
<gene>
    <name evidence="3" type="ORF">KHX14_05185</name>
</gene>
<dbReference type="Pfam" id="PF13408">
    <property type="entry name" value="Zn_ribbon_recom"/>
    <property type="match status" value="1"/>
</dbReference>
<dbReference type="InterPro" id="IPR011109">
    <property type="entry name" value="DNA_bind_recombinase_dom"/>
</dbReference>
<dbReference type="EMBL" id="JAGZCC010000023">
    <property type="protein sequence ID" value="MBS5588197.1"/>
    <property type="molecule type" value="Genomic_DNA"/>
</dbReference>
<keyword evidence="1" id="KW-0175">Coiled coil</keyword>
<protein>
    <submittedName>
        <fullName evidence="3">Recombinase family protein</fullName>
    </submittedName>
</protein>
<evidence type="ECO:0000313" key="4">
    <source>
        <dbReference type="Proteomes" id="UP000751224"/>
    </source>
</evidence>
<dbReference type="PROSITE" id="PS51737">
    <property type="entry name" value="RECOMBINASE_DNA_BIND"/>
    <property type="match status" value="1"/>
</dbReference>
<dbReference type="InterPro" id="IPR025827">
    <property type="entry name" value="Zn_ribbon_recom_dom"/>
</dbReference>
<dbReference type="AlphaFoldDB" id="A0A943EPE7"/>
<dbReference type="SMART" id="SM00857">
    <property type="entry name" value="Resolvase"/>
    <property type="match status" value="1"/>
</dbReference>